<accession>A0A0T8AV73</accession>
<name>A0A0T8AV73_STREE</name>
<reference evidence="3 4" key="1">
    <citation type="submission" date="2019-04" db="EMBL/GenBank/DDBJ databases">
        <authorList>
            <consortium name="Pathogen Informatics"/>
        </authorList>
    </citation>
    <scope>NUCLEOTIDE SEQUENCE [LARGE SCALE GENOMIC DNA]</scope>
    <source>
        <strain evidence="2 4">GPSC38</strain>
        <strain evidence="1 3">GPSC54</strain>
    </source>
</reference>
<dbReference type="PANTHER" id="PTHR36932:SF1">
    <property type="entry name" value="CAPSULAR POLYSACCHARIDE BIOSYNTHESIS PROTEIN"/>
    <property type="match status" value="1"/>
</dbReference>
<evidence type="ECO:0000313" key="4">
    <source>
        <dbReference type="Proteomes" id="UP000314170"/>
    </source>
</evidence>
<organism evidence="1 3">
    <name type="scientific">Streptococcus pneumoniae</name>
    <dbReference type="NCBI Taxonomy" id="1313"/>
    <lineage>
        <taxon>Bacteria</taxon>
        <taxon>Bacillati</taxon>
        <taxon>Bacillota</taxon>
        <taxon>Bacilli</taxon>
        <taxon>Lactobacillales</taxon>
        <taxon>Streptococcaceae</taxon>
        <taxon>Streptococcus</taxon>
    </lineage>
</organism>
<dbReference type="InterPro" id="IPR053158">
    <property type="entry name" value="CapK_Type1_Caps_Biosynth"/>
</dbReference>
<dbReference type="EMBL" id="CABBZR010000027">
    <property type="protein sequence ID" value="VSJ55083.1"/>
    <property type="molecule type" value="Genomic_DNA"/>
</dbReference>
<dbReference type="Gene3D" id="3.40.50.12780">
    <property type="entry name" value="N-terminal domain of ligase-like"/>
    <property type="match status" value="1"/>
</dbReference>
<dbReference type="EC" id="6.2.1.30" evidence="1 2"/>
<dbReference type="PANTHER" id="PTHR36932">
    <property type="entry name" value="CAPSULAR POLYSACCHARIDE BIOSYNTHESIS PROTEIN"/>
    <property type="match status" value="1"/>
</dbReference>
<dbReference type="EMBL" id="CAASIK010000011">
    <property type="protein sequence ID" value="VNB61404.1"/>
    <property type="molecule type" value="Genomic_DNA"/>
</dbReference>
<sequence>MMPQITQFLNNIKNNNEYYSNIINDATVLDDIPILNKNDIRLNPDSIISECYSKKDLIHETTNGTTDYHPLDLYKTPQERVDLNFSLWKERRKFISASNIKSVKIAVFYYSHDSLMNHDGSLKKVSGLIQVPMNRADDNQYIADLKYLIEEEIKWLIGPVSIFLKYAKICKKYCIKFNVEYCECTSEYVPEVYRKEIEDVFKCKFLMQYSCHELWGIAFTNSLEMYNVLKPLDNSIVEGLLRKEFTSKKLYSPVVTSLTLKAMPFIKYLLTDLVYFDNGYIIPFGFRYTDMVKLKTDTIHCSIFDNLFGTLPFKFEPLEQYQIIYDAQNSEIVVNVLNLEVTQGDIVCSVLKEYIKEHYKSSIKVSLRNCSKFFRDNLTGKMRGIINKENINNEIW</sequence>
<proteinExistence type="predicted"/>
<dbReference type="AlphaFoldDB" id="A0A0T8AV73"/>
<gene>
    <name evidence="2" type="ORF">SAMEA104154639_02066</name>
    <name evidence="1" type="ORF">SAMEA2783718_01673</name>
</gene>
<evidence type="ECO:0000313" key="3">
    <source>
        <dbReference type="Proteomes" id="UP000310822"/>
    </source>
</evidence>
<dbReference type="Proteomes" id="UP000314170">
    <property type="component" value="Unassembled WGS sequence"/>
</dbReference>
<dbReference type="RefSeq" id="WP_000982804.1">
    <property type="nucleotide sequence ID" value="NZ_AP028877.1"/>
</dbReference>
<dbReference type="InterPro" id="IPR042099">
    <property type="entry name" value="ANL_N_sf"/>
</dbReference>
<dbReference type="Proteomes" id="UP000310822">
    <property type="component" value="Unassembled WGS sequence"/>
</dbReference>
<evidence type="ECO:0000313" key="2">
    <source>
        <dbReference type="EMBL" id="VSJ55083.1"/>
    </source>
</evidence>
<evidence type="ECO:0000313" key="1">
    <source>
        <dbReference type="EMBL" id="VNB61404.1"/>
    </source>
</evidence>
<keyword evidence="1" id="KW-0436">Ligase</keyword>
<dbReference type="GO" id="GO:0047475">
    <property type="term" value="F:phenylacetate-CoA ligase activity"/>
    <property type="evidence" value="ECO:0007669"/>
    <property type="project" value="UniProtKB-EC"/>
</dbReference>
<protein>
    <submittedName>
        <fullName evidence="1 2">Phenylacetate-coenzyme A ligase</fullName>
        <ecNumber evidence="1 2">6.2.1.30</ecNumber>
    </submittedName>
</protein>